<protein>
    <submittedName>
        <fullName evidence="1">Uncharacterized protein</fullName>
    </submittedName>
</protein>
<dbReference type="Proteomes" id="UP000003688">
    <property type="component" value="Unassembled WGS sequence"/>
</dbReference>
<dbReference type="STRING" id="320771.Cflav_PD0798"/>
<evidence type="ECO:0000313" key="1">
    <source>
        <dbReference type="EMBL" id="EEF57816.1"/>
    </source>
</evidence>
<reference evidence="1 2" key="1">
    <citation type="journal article" date="2011" name="J. Bacteriol.">
        <title>Genome sequence of 'Pedosphaera parvula' Ellin514, an aerobic Verrucomicrobial isolate from pasture soil.</title>
        <authorList>
            <person name="Kant R."/>
            <person name="van Passel M.W."/>
            <person name="Sangwan P."/>
            <person name="Palva A."/>
            <person name="Lucas S."/>
            <person name="Copeland A."/>
            <person name="Lapidus A."/>
            <person name="Glavina Del Rio T."/>
            <person name="Dalin E."/>
            <person name="Tice H."/>
            <person name="Bruce D."/>
            <person name="Goodwin L."/>
            <person name="Pitluck S."/>
            <person name="Chertkov O."/>
            <person name="Larimer F.W."/>
            <person name="Land M.L."/>
            <person name="Hauser L."/>
            <person name="Brettin T.S."/>
            <person name="Detter J.C."/>
            <person name="Han S."/>
            <person name="de Vos W.M."/>
            <person name="Janssen P.H."/>
            <person name="Smidt H."/>
        </authorList>
    </citation>
    <scope>NUCLEOTIDE SEQUENCE [LARGE SCALE GENOMIC DNA]</scope>
    <source>
        <strain evidence="1 2">Ellin514</strain>
    </source>
</reference>
<keyword evidence="2" id="KW-1185">Reference proteome</keyword>
<gene>
    <name evidence="1" type="ORF">Cflav_PD0798</name>
</gene>
<evidence type="ECO:0000313" key="2">
    <source>
        <dbReference type="Proteomes" id="UP000003688"/>
    </source>
</evidence>
<organism evidence="1 2">
    <name type="scientific">Pedosphaera parvula (strain Ellin514)</name>
    <dbReference type="NCBI Taxonomy" id="320771"/>
    <lineage>
        <taxon>Bacteria</taxon>
        <taxon>Pseudomonadati</taxon>
        <taxon>Verrucomicrobiota</taxon>
        <taxon>Pedosphaerae</taxon>
        <taxon>Pedosphaerales</taxon>
        <taxon>Pedosphaeraceae</taxon>
        <taxon>Pedosphaera</taxon>
    </lineage>
</organism>
<dbReference type="EMBL" id="ABOX02000056">
    <property type="protein sequence ID" value="EEF57816.1"/>
    <property type="molecule type" value="Genomic_DNA"/>
</dbReference>
<accession>B9XQN4</accession>
<name>B9XQN4_PEDPL</name>
<comment type="caution">
    <text evidence="1">The sequence shown here is derived from an EMBL/GenBank/DDBJ whole genome shotgun (WGS) entry which is preliminary data.</text>
</comment>
<sequence length="95" mass="10478">MRIEARGRLSGSKIDDGGTVSLCRLFNVRQAQGKEDSAQGRSGLTDTLRGYMVSYIMNAKAHAKVKSRINRVAGQIGAVQRMVEKIAIVWISSRR</sequence>
<proteinExistence type="predicted"/>
<dbReference type="AlphaFoldDB" id="B9XQN4"/>